<reference evidence="3" key="1">
    <citation type="journal article" date="2019" name="Int. J. Syst. Evol. Microbiol.">
        <title>The Global Catalogue of Microorganisms (GCM) 10K type strain sequencing project: providing services to taxonomists for standard genome sequencing and annotation.</title>
        <authorList>
            <consortium name="The Broad Institute Genomics Platform"/>
            <consortium name="The Broad Institute Genome Sequencing Center for Infectious Disease"/>
            <person name="Wu L."/>
            <person name="Ma J."/>
        </authorList>
    </citation>
    <scope>NUCLEOTIDE SEQUENCE [LARGE SCALE GENOMIC DNA]</scope>
    <source>
        <strain evidence="3">CCUG 49018</strain>
    </source>
</reference>
<evidence type="ECO:0000313" key="3">
    <source>
        <dbReference type="Proteomes" id="UP001597182"/>
    </source>
</evidence>
<dbReference type="PANTHER" id="PTHR39336">
    <property type="entry name" value="PYRIDOXAMINE PHOSPHATE OXIDASE FAMILY PROTEIN (AFU_ORTHOLOGUE AFUA_6G11440)"/>
    <property type="match status" value="1"/>
</dbReference>
<dbReference type="SUPFAM" id="SSF50475">
    <property type="entry name" value="FMN-binding split barrel"/>
    <property type="match status" value="1"/>
</dbReference>
<organism evidence="2 3">
    <name type="scientific">Pseudonocardia benzenivorans</name>
    <dbReference type="NCBI Taxonomy" id="228005"/>
    <lineage>
        <taxon>Bacteria</taxon>
        <taxon>Bacillati</taxon>
        <taxon>Actinomycetota</taxon>
        <taxon>Actinomycetes</taxon>
        <taxon>Pseudonocardiales</taxon>
        <taxon>Pseudonocardiaceae</taxon>
        <taxon>Pseudonocardia</taxon>
    </lineage>
</organism>
<name>A0ABW3VEX7_9PSEU</name>
<comment type="caution">
    <text evidence="2">The sequence shown here is derived from an EMBL/GenBank/DDBJ whole genome shotgun (WGS) entry which is preliminary data.</text>
</comment>
<dbReference type="Gene3D" id="2.30.110.10">
    <property type="entry name" value="Electron Transport, Fmn-binding Protein, Chain A"/>
    <property type="match status" value="1"/>
</dbReference>
<evidence type="ECO:0000259" key="1">
    <source>
        <dbReference type="Pfam" id="PF01243"/>
    </source>
</evidence>
<dbReference type="EMBL" id="JBHTMB010000030">
    <property type="protein sequence ID" value="MFD1232703.1"/>
    <property type="molecule type" value="Genomic_DNA"/>
</dbReference>
<accession>A0ABW3VEX7</accession>
<sequence>MAKVYKGITARITDWIHEQPMFFVATAPLSDGGMVNVSVKGMRGTFRVLDDHTFAYADLTGSGAETVAHLRENGRICVMFVSFDERPDIVRLHGTGRVVLVGEPGFDEALAPFGEAAERRRLGVRAVVTVDVSRVSDSCGYAVPTMELLGERDLLDSWTDRKDDASMRAYREAKNTHSLDGLPAIPARAATGD</sequence>
<evidence type="ECO:0000313" key="2">
    <source>
        <dbReference type="EMBL" id="MFD1232703.1"/>
    </source>
</evidence>
<keyword evidence="3" id="KW-1185">Reference proteome</keyword>
<dbReference type="RefSeq" id="WP_346090209.1">
    <property type="nucleotide sequence ID" value="NZ_BAABKS010000007.1"/>
</dbReference>
<feature type="domain" description="Pyridoxamine 5'-phosphate oxidase N-terminal" evidence="1">
    <location>
        <begin position="9"/>
        <end position="138"/>
    </location>
</feature>
<dbReference type="Pfam" id="PF01243">
    <property type="entry name" value="PNPOx_N"/>
    <property type="match status" value="1"/>
</dbReference>
<gene>
    <name evidence="2" type="ORF">ACFQ34_05350</name>
</gene>
<dbReference type="Proteomes" id="UP001597182">
    <property type="component" value="Unassembled WGS sequence"/>
</dbReference>
<dbReference type="InterPro" id="IPR011576">
    <property type="entry name" value="Pyridox_Oxase_N"/>
</dbReference>
<dbReference type="PANTHER" id="PTHR39336:SF1">
    <property type="entry name" value="PYRIDOXAMINE PHOSPHATE OXIDASE FAMILY PROTEIN (AFU_ORTHOLOGUE AFUA_6G11440)"/>
    <property type="match status" value="1"/>
</dbReference>
<protein>
    <submittedName>
        <fullName evidence="2">Pyridoxamine 5'-phosphate oxidase family protein</fullName>
    </submittedName>
</protein>
<proteinExistence type="predicted"/>
<dbReference type="InterPro" id="IPR012349">
    <property type="entry name" value="Split_barrel_FMN-bd"/>
</dbReference>